<organism evidence="1 2">
    <name type="scientific">Candidatus Mailhella merdigallinarum</name>
    <dbReference type="NCBI Taxonomy" id="2838658"/>
    <lineage>
        <taxon>Bacteria</taxon>
        <taxon>Pseudomonadati</taxon>
        <taxon>Thermodesulfobacteriota</taxon>
        <taxon>Desulfovibrionia</taxon>
        <taxon>Desulfovibrionales</taxon>
        <taxon>Desulfovibrionaceae</taxon>
        <taxon>Mailhella</taxon>
    </lineage>
</organism>
<dbReference type="AlphaFoldDB" id="A0A9D2HDF1"/>
<evidence type="ECO:0000313" key="1">
    <source>
        <dbReference type="EMBL" id="HJA08434.1"/>
    </source>
</evidence>
<gene>
    <name evidence="1" type="ORF">H9962_04490</name>
</gene>
<accession>A0A9D2HDF1</accession>
<protein>
    <submittedName>
        <fullName evidence="1">Biotin attachment protein</fullName>
    </submittedName>
</protein>
<proteinExistence type="predicted"/>
<evidence type="ECO:0000313" key="2">
    <source>
        <dbReference type="Proteomes" id="UP000824225"/>
    </source>
</evidence>
<reference evidence="1" key="2">
    <citation type="submission" date="2021-04" db="EMBL/GenBank/DDBJ databases">
        <authorList>
            <person name="Gilroy R."/>
        </authorList>
    </citation>
    <scope>NUCLEOTIDE SEQUENCE</scope>
    <source>
        <strain evidence="1">CHK186-16707</strain>
    </source>
</reference>
<sequence>MIDISSLLESIKAEPFTEMPVRAPHTGVVHFEGLQPGERVTGPGGEWKEVPGTRIATITRENNPKPVAAVDKGVVQVLHTELEGAFVEAGTELGVLRHYLSRDEVVRMLLRESLSLFRAPERAKYYFVPEIDKKVKISGSRTVSVQDGMELFIASRMKREVPLCYSGPEGIIYEVYFKQNENVDTGSPLIGVCPPDQRTAIEDVIARVQMEWVEME</sequence>
<comment type="caution">
    <text evidence="1">The sequence shown here is derived from an EMBL/GenBank/DDBJ whole genome shotgun (WGS) entry which is preliminary data.</text>
</comment>
<dbReference type="EMBL" id="DXAN01000013">
    <property type="protein sequence ID" value="HJA08434.1"/>
    <property type="molecule type" value="Genomic_DNA"/>
</dbReference>
<dbReference type="Proteomes" id="UP000824225">
    <property type="component" value="Unassembled WGS sequence"/>
</dbReference>
<reference evidence="1" key="1">
    <citation type="journal article" date="2021" name="PeerJ">
        <title>Extensive microbial diversity within the chicken gut microbiome revealed by metagenomics and culture.</title>
        <authorList>
            <person name="Gilroy R."/>
            <person name="Ravi A."/>
            <person name="Getino M."/>
            <person name="Pursley I."/>
            <person name="Horton D.L."/>
            <person name="Alikhan N.F."/>
            <person name="Baker D."/>
            <person name="Gharbi K."/>
            <person name="Hall N."/>
            <person name="Watson M."/>
            <person name="Adriaenssens E.M."/>
            <person name="Foster-Nyarko E."/>
            <person name="Jarju S."/>
            <person name="Secka A."/>
            <person name="Antonio M."/>
            <person name="Oren A."/>
            <person name="Chaudhuri R.R."/>
            <person name="La Ragione R."/>
            <person name="Hildebrand F."/>
            <person name="Pallen M.J."/>
        </authorList>
    </citation>
    <scope>NUCLEOTIDE SEQUENCE</scope>
    <source>
        <strain evidence="1">CHK186-16707</strain>
    </source>
</reference>
<name>A0A9D2HDF1_9BACT</name>